<dbReference type="OrthoDB" id="1069523at2759"/>
<evidence type="ECO:0000256" key="6">
    <source>
        <dbReference type="ARBA" id="ARBA00048709"/>
    </source>
</evidence>
<dbReference type="Proteomes" id="UP000660262">
    <property type="component" value="Unassembled WGS sequence"/>
</dbReference>
<comment type="caution">
    <text evidence="9">The sequence shown here is derived from an EMBL/GenBank/DDBJ whole genome shotgun (WGS) entry which is preliminary data.</text>
</comment>
<organism evidence="9 10">
    <name type="scientific">Pycnococcus provasolii</name>
    <dbReference type="NCBI Taxonomy" id="41880"/>
    <lineage>
        <taxon>Eukaryota</taxon>
        <taxon>Viridiplantae</taxon>
        <taxon>Chlorophyta</taxon>
        <taxon>Pseudoscourfieldiophyceae</taxon>
        <taxon>Pseudoscourfieldiales</taxon>
        <taxon>Pycnococcaceae</taxon>
        <taxon>Pycnococcus</taxon>
    </lineage>
</organism>
<feature type="binding site" evidence="7">
    <location>
        <position position="711"/>
    </location>
    <ligand>
        <name>Fe cation</name>
        <dbReference type="ChEBI" id="CHEBI:24875"/>
        <note>catalytic</note>
    </ligand>
</feature>
<proteinExistence type="inferred from homology"/>
<dbReference type="InterPro" id="IPR004294">
    <property type="entry name" value="Carotenoid_Oase"/>
</dbReference>
<dbReference type="Pfam" id="PF03055">
    <property type="entry name" value="RPE65"/>
    <property type="match status" value="1"/>
</dbReference>
<accession>A0A830HUG8</accession>
<evidence type="ECO:0000313" key="10">
    <source>
        <dbReference type="Proteomes" id="UP000660262"/>
    </source>
</evidence>
<comment type="cofactor">
    <cofactor evidence="7">
        <name>Fe(2+)</name>
        <dbReference type="ChEBI" id="CHEBI:29033"/>
    </cofactor>
    <text evidence="7">Binds 1 Fe(2+) ion per subunit.</text>
</comment>
<dbReference type="EMBL" id="BNJQ01000021">
    <property type="protein sequence ID" value="GHP08577.1"/>
    <property type="molecule type" value="Genomic_DNA"/>
</dbReference>
<evidence type="ECO:0000256" key="1">
    <source>
        <dbReference type="ARBA" id="ARBA00006787"/>
    </source>
</evidence>
<dbReference type="AlphaFoldDB" id="A0A830HUG8"/>
<keyword evidence="3" id="KW-0560">Oxidoreductase</keyword>
<sequence>MAYAGQSGVTTSANNRLSLSPGRGERERNRNRNLKKNLIEGVRCEPHKLKSIAPKSPSFRSHSPRGRILIMPSSSMAFPPNVCLSGKQSTSCSCSSMSPRRAFISSISSRGLHHPYHPCVRPCVQGLRRHRHRHHPLHGKGSSVRGVPCSAIDVSTSRSGVSSSSSASSSSPPAWCAPDPDVKLPPCLSGNFAPVVGDLTYPEPLKVKSKNGHKNVGIPADLDGVYLRNGPNWSQEPIYPQNAHWFDGDGMVHYVRIENGVAEYGRRYIRTRGWEEEQAASKAVHVGMKDLWIIPDVFYPRLAAKIAQAVQHGAPDAPFWVVQNKNVANNGLVYHAGRLLATWEAGWAYELSTDGELASRGLCDFNGTARDNFFRPWRENFSAHSKTCPVTGELIYHGYSLIGPPNVMLGVVDAESGSIEHRVTVPTTRATLQHDLAITGTRTIILDQPLVFNQPRALEKGRPFDFDANEPIRYGIIPRRGNAEDVVWIEEPAPSTGFAFHVVNCWDDPQNDDRIVLYTSRMPETCALGMAESNAALSTSANGSYDASVGCKDVGHLHRTVLDVKTRSVVESVRVGDIPSDFPTISPRVVGQPSRYAYSVVPQDSFLNGSDVAVHGDDAIPLFDKVIKHDLASGTVASTYKLPAGRVCGDIIFKSKSECSSESVDVSENGYVLVLSHAVDADASFLEVVDGATLQQVCEIEIPVRIPFGFHCAFLPAEVLSTWRSQCK</sequence>
<dbReference type="GO" id="GO:0046872">
    <property type="term" value="F:metal ion binding"/>
    <property type="evidence" value="ECO:0007669"/>
    <property type="project" value="UniProtKB-KW"/>
</dbReference>
<evidence type="ECO:0000256" key="2">
    <source>
        <dbReference type="ARBA" id="ARBA00022723"/>
    </source>
</evidence>
<dbReference type="GO" id="GO:0009570">
    <property type="term" value="C:chloroplast stroma"/>
    <property type="evidence" value="ECO:0007669"/>
    <property type="project" value="TreeGrafter"/>
</dbReference>
<feature type="region of interest" description="Disordered" evidence="8">
    <location>
        <begin position="1"/>
        <end position="33"/>
    </location>
</feature>
<evidence type="ECO:0000256" key="5">
    <source>
        <dbReference type="ARBA" id="ARBA00039084"/>
    </source>
</evidence>
<dbReference type="EC" id="1.14.99.n4" evidence="5"/>
<comment type="catalytic activity">
    <reaction evidence="6">
        <text>all-trans-zeaxanthin + 2 O2 = 4,9-dimethyldodeca-2,4,6,8,10-pentaenedial + 2 (3R)-hydroxy-beta-ionone</text>
        <dbReference type="Rhea" id="RHEA:26393"/>
        <dbReference type="ChEBI" id="CHEBI:15379"/>
        <dbReference type="ChEBI" id="CHEBI:27547"/>
        <dbReference type="ChEBI" id="CHEBI:53171"/>
        <dbReference type="ChEBI" id="CHEBI:53173"/>
        <dbReference type="EC" id="1.14.99.n4"/>
    </reaction>
</comment>
<feature type="region of interest" description="Disordered" evidence="8">
    <location>
        <begin position="155"/>
        <end position="175"/>
    </location>
</feature>
<keyword evidence="10" id="KW-1185">Reference proteome</keyword>
<protein>
    <recommendedName>
        <fullName evidence="5">carotenoid 9,10-dioxygenase</fullName>
        <ecNumber evidence="5">1.14.99.n4</ecNumber>
    </recommendedName>
</protein>
<evidence type="ECO:0000256" key="3">
    <source>
        <dbReference type="ARBA" id="ARBA00023002"/>
    </source>
</evidence>
<gene>
    <name evidence="9" type="ORF">PPROV_000731400</name>
</gene>
<evidence type="ECO:0000313" key="9">
    <source>
        <dbReference type="EMBL" id="GHP08577.1"/>
    </source>
</evidence>
<keyword evidence="2 7" id="KW-0479">Metal-binding</keyword>
<reference evidence="9" key="1">
    <citation type="submission" date="2020-10" db="EMBL/GenBank/DDBJ databases">
        <title>Unveiling of a novel bifunctional photoreceptor, Dualchrome1, isolated from a cosmopolitan green alga.</title>
        <authorList>
            <person name="Suzuki S."/>
            <person name="Kawachi M."/>
        </authorList>
    </citation>
    <scope>NUCLEOTIDE SEQUENCE</scope>
    <source>
        <strain evidence="9">NIES 2893</strain>
    </source>
</reference>
<comment type="similarity">
    <text evidence="1">Belongs to the carotenoid oxygenase family.</text>
</comment>
<feature type="binding site" evidence="7">
    <location>
        <position position="434"/>
    </location>
    <ligand>
        <name>Fe cation</name>
        <dbReference type="ChEBI" id="CHEBI:24875"/>
        <note>catalytic</note>
    </ligand>
</feature>
<evidence type="ECO:0000256" key="8">
    <source>
        <dbReference type="SAM" id="MobiDB-lite"/>
    </source>
</evidence>
<dbReference type="PANTHER" id="PTHR10543">
    <property type="entry name" value="BETA-CAROTENE DIOXYGENASE"/>
    <property type="match status" value="1"/>
</dbReference>
<dbReference type="GO" id="GO:0016121">
    <property type="term" value="P:carotene catabolic process"/>
    <property type="evidence" value="ECO:0007669"/>
    <property type="project" value="TreeGrafter"/>
</dbReference>
<feature type="compositionally biased region" description="Polar residues" evidence="8">
    <location>
        <begin position="7"/>
        <end position="18"/>
    </location>
</feature>
<evidence type="ECO:0000256" key="7">
    <source>
        <dbReference type="PIRSR" id="PIRSR604294-1"/>
    </source>
</evidence>
<dbReference type="PANTHER" id="PTHR10543:SF89">
    <property type="entry name" value="CAROTENOID 9,10(9',10')-CLEAVAGE DIOXYGENASE 1"/>
    <property type="match status" value="1"/>
</dbReference>
<feature type="compositionally biased region" description="Low complexity" evidence="8">
    <location>
        <begin position="155"/>
        <end position="171"/>
    </location>
</feature>
<dbReference type="GO" id="GO:0010436">
    <property type="term" value="F:carotenoid dioxygenase activity"/>
    <property type="evidence" value="ECO:0007669"/>
    <property type="project" value="TreeGrafter"/>
</dbReference>
<name>A0A830HUG8_9CHLO</name>
<feature type="binding site" evidence="7">
    <location>
        <position position="501"/>
    </location>
    <ligand>
        <name>Fe cation</name>
        <dbReference type="ChEBI" id="CHEBI:24875"/>
        <note>catalytic</note>
    </ligand>
</feature>
<keyword evidence="4 7" id="KW-0408">Iron</keyword>
<evidence type="ECO:0000256" key="4">
    <source>
        <dbReference type="ARBA" id="ARBA00023004"/>
    </source>
</evidence>
<feature type="binding site" evidence="7">
    <location>
        <position position="384"/>
    </location>
    <ligand>
        <name>Fe cation</name>
        <dbReference type="ChEBI" id="CHEBI:24875"/>
        <note>catalytic</note>
    </ligand>
</feature>